<evidence type="ECO:0000256" key="6">
    <source>
        <dbReference type="RuleBase" id="RU003631"/>
    </source>
</evidence>
<dbReference type="PANTHER" id="PTHR12534">
    <property type="entry name" value="30S RIBOSOMAL PROTEIN S2 PROKARYOTIC AND ORGANELLAR"/>
    <property type="match status" value="1"/>
</dbReference>
<organism evidence="7 8">
    <name type="scientific">Candidatus Vogelbacteria bacterium CG10_big_fil_rev_8_21_14_0_10_49_38</name>
    <dbReference type="NCBI Taxonomy" id="1975043"/>
    <lineage>
        <taxon>Bacteria</taxon>
        <taxon>Candidatus Vogeliibacteriota</taxon>
    </lineage>
</organism>
<dbReference type="Gene3D" id="1.10.287.610">
    <property type="entry name" value="Helix hairpin bin"/>
    <property type="match status" value="1"/>
</dbReference>
<dbReference type="SUPFAM" id="SSF52313">
    <property type="entry name" value="Ribosomal protein S2"/>
    <property type="match status" value="1"/>
</dbReference>
<keyword evidence="2 5" id="KW-0689">Ribosomal protein</keyword>
<evidence type="ECO:0000256" key="2">
    <source>
        <dbReference type="ARBA" id="ARBA00022980"/>
    </source>
</evidence>
<dbReference type="InterPro" id="IPR001865">
    <property type="entry name" value="Ribosomal_uS2"/>
</dbReference>
<reference evidence="7 8" key="1">
    <citation type="submission" date="2017-09" db="EMBL/GenBank/DDBJ databases">
        <title>Depth-based differentiation of microbial function through sediment-hosted aquifers and enrichment of novel symbionts in the deep terrestrial subsurface.</title>
        <authorList>
            <person name="Probst A.J."/>
            <person name="Ladd B."/>
            <person name="Jarett J.K."/>
            <person name="Geller-Mcgrath D.E."/>
            <person name="Sieber C.M."/>
            <person name="Emerson J.B."/>
            <person name="Anantharaman K."/>
            <person name="Thomas B.C."/>
            <person name="Malmstrom R."/>
            <person name="Stieglmeier M."/>
            <person name="Klingl A."/>
            <person name="Woyke T."/>
            <person name="Ryan C.M."/>
            <person name="Banfield J.F."/>
        </authorList>
    </citation>
    <scope>NUCLEOTIDE SEQUENCE [LARGE SCALE GENOMIC DNA]</scope>
    <source>
        <strain evidence="7">CG10_big_fil_rev_8_21_14_0_10_49_38</strain>
    </source>
</reference>
<dbReference type="GO" id="GO:0022627">
    <property type="term" value="C:cytosolic small ribosomal subunit"/>
    <property type="evidence" value="ECO:0007669"/>
    <property type="project" value="TreeGrafter"/>
</dbReference>
<dbReference type="PROSITE" id="PS00963">
    <property type="entry name" value="RIBOSOMAL_S2_2"/>
    <property type="match status" value="1"/>
</dbReference>
<evidence type="ECO:0000256" key="3">
    <source>
        <dbReference type="ARBA" id="ARBA00023274"/>
    </source>
</evidence>
<protein>
    <recommendedName>
        <fullName evidence="4 5">Small ribosomal subunit protein uS2</fullName>
    </recommendedName>
</protein>
<dbReference type="CDD" id="cd01425">
    <property type="entry name" value="RPS2"/>
    <property type="match status" value="1"/>
</dbReference>
<dbReference type="AlphaFoldDB" id="A0A2H0RI23"/>
<dbReference type="NCBIfam" id="TIGR01011">
    <property type="entry name" value="rpsB_bact"/>
    <property type="match status" value="1"/>
</dbReference>
<accession>A0A2H0RI23</accession>
<dbReference type="GO" id="GO:0003735">
    <property type="term" value="F:structural constituent of ribosome"/>
    <property type="evidence" value="ECO:0007669"/>
    <property type="project" value="InterPro"/>
</dbReference>
<dbReference type="EMBL" id="PCYK01000012">
    <property type="protein sequence ID" value="PIR46076.1"/>
    <property type="molecule type" value="Genomic_DNA"/>
</dbReference>
<evidence type="ECO:0000256" key="1">
    <source>
        <dbReference type="ARBA" id="ARBA00006242"/>
    </source>
</evidence>
<dbReference type="Gene3D" id="3.40.50.10490">
    <property type="entry name" value="Glucose-6-phosphate isomerase like protein, domain 1"/>
    <property type="match status" value="1"/>
</dbReference>
<keyword evidence="3 5" id="KW-0687">Ribonucleoprotein</keyword>
<evidence type="ECO:0000313" key="8">
    <source>
        <dbReference type="Proteomes" id="UP000230431"/>
    </source>
</evidence>
<dbReference type="Pfam" id="PF00318">
    <property type="entry name" value="Ribosomal_S2"/>
    <property type="match status" value="1"/>
</dbReference>
<proteinExistence type="inferred from homology"/>
<dbReference type="HAMAP" id="MF_00291_B">
    <property type="entry name" value="Ribosomal_uS2_B"/>
    <property type="match status" value="1"/>
</dbReference>
<dbReference type="Proteomes" id="UP000230431">
    <property type="component" value="Unassembled WGS sequence"/>
</dbReference>
<dbReference type="InterPro" id="IPR005706">
    <property type="entry name" value="Ribosomal_uS2_bac/mit/plastid"/>
</dbReference>
<dbReference type="InterPro" id="IPR018130">
    <property type="entry name" value="Ribosomal_uS2_CS"/>
</dbReference>
<dbReference type="PRINTS" id="PR00395">
    <property type="entry name" value="RIBOSOMALS2"/>
</dbReference>
<evidence type="ECO:0000256" key="4">
    <source>
        <dbReference type="ARBA" id="ARBA00035256"/>
    </source>
</evidence>
<dbReference type="InterPro" id="IPR023591">
    <property type="entry name" value="Ribosomal_uS2_flav_dom_sf"/>
</dbReference>
<evidence type="ECO:0000313" key="7">
    <source>
        <dbReference type="EMBL" id="PIR46076.1"/>
    </source>
</evidence>
<comment type="similarity">
    <text evidence="1 5 6">Belongs to the universal ribosomal protein uS2 family.</text>
</comment>
<dbReference type="PANTHER" id="PTHR12534:SF0">
    <property type="entry name" value="SMALL RIBOSOMAL SUBUNIT PROTEIN US2M"/>
    <property type="match status" value="1"/>
</dbReference>
<sequence>MLMKEGEVASQSIKDEQVKRLFDLGAHFGYAKESRHPSTKPFLFGLKNKTVMIDLEKTAESLEGAKTFVRALGVAKKNLIFVGNKKEAGLVIQEAAESVDLPYVTERWIGGTLTNFKEIRKRIDRLVDLRDQEAKGELIKYTKKERSVIAKEVSDLDRYFNSLIGLTKLPGAIFVIDPKKEAIAVAEAVKSKVPVIALANSDCNLAGVDYPIVANDANRQVIKFIAEALAKAYAEGLKEGEAQTAAVTPNVATPTPPTAAV</sequence>
<gene>
    <name evidence="5 7" type="primary">rpsB</name>
    <name evidence="7" type="ORF">COV08_01510</name>
</gene>
<comment type="caution">
    <text evidence="7">The sequence shown here is derived from an EMBL/GenBank/DDBJ whole genome shotgun (WGS) entry which is preliminary data.</text>
</comment>
<name>A0A2H0RI23_9BACT</name>
<evidence type="ECO:0000256" key="5">
    <source>
        <dbReference type="HAMAP-Rule" id="MF_00291"/>
    </source>
</evidence>
<dbReference type="GO" id="GO:0006412">
    <property type="term" value="P:translation"/>
    <property type="evidence" value="ECO:0007669"/>
    <property type="project" value="UniProtKB-UniRule"/>
</dbReference>